<evidence type="ECO:0000259" key="1">
    <source>
        <dbReference type="Pfam" id="PF00535"/>
    </source>
</evidence>
<keyword evidence="3" id="KW-1185">Reference proteome</keyword>
<organism evidence="2 3">
    <name type="scientific">Capsulimonas corticalis</name>
    <dbReference type="NCBI Taxonomy" id="2219043"/>
    <lineage>
        <taxon>Bacteria</taxon>
        <taxon>Bacillati</taxon>
        <taxon>Armatimonadota</taxon>
        <taxon>Armatimonadia</taxon>
        <taxon>Capsulimonadales</taxon>
        <taxon>Capsulimonadaceae</taxon>
        <taxon>Capsulimonas</taxon>
    </lineage>
</organism>
<dbReference type="GO" id="GO:0016740">
    <property type="term" value="F:transferase activity"/>
    <property type="evidence" value="ECO:0007669"/>
    <property type="project" value="UniProtKB-KW"/>
</dbReference>
<reference evidence="2 3" key="1">
    <citation type="journal article" date="2019" name="Int. J. Syst. Evol. Microbiol.">
        <title>Capsulimonas corticalis gen. nov., sp. nov., an aerobic capsulated bacterium, of a novel bacterial order, Capsulimonadales ord. nov., of the class Armatimonadia of the phylum Armatimonadetes.</title>
        <authorList>
            <person name="Li J."/>
            <person name="Kudo C."/>
            <person name="Tonouchi A."/>
        </authorList>
    </citation>
    <scope>NUCLEOTIDE SEQUENCE [LARGE SCALE GENOMIC DNA]</scope>
    <source>
        <strain evidence="2 3">AX-7</strain>
    </source>
</reference>
<gene>
    <name evidence="2" type="ORF">CCAX7_009470</name>
</gene>
<dbReference type="InterPro" id="IPR029044">
    <property type="entry name" value="Nucleotide-diphossugar_trans"/>
</dbReference>
<keyword evidence="2" id="KW-0808">Transferase</keyword>
<dbReference type="Proteomes" id="UP000287394">
    <property type="component" value="Chromosome"/>
</dbReference>
<dbReference type="InterPro" id="IPR001173">
    <property type="entry name" value="Glyco_trans_2-like"/>
</dbReference>
<dbReference type="AlphaFoldDB" id="A0A402CU84"/>
<dbReference type="Gene3D" id="3.90.550.10">
    <property type="entry name" value="Spore Coat Polysaccharide Biosynthesis Protein SpsA, Chain A"/>
    <property type="match status" value="1"/>
</dbReference>
<protein>
    <submittedName>
        <fullName evidence="2">Glycosyl transferase</fullName>
    </submittedName>
</protein>
<dbReference type="Pfam" id="PF00535">
    <property type="entry name" value="Glycos_transf_2"/>
    <property type="match status" value="1"/>
</dbReference>
<evidence type="ECO:0000313" key="2">
    <source>
        <dbReference type="EMBL" id="BDI28896.1"/>
    </source>
</evidence>
<dbReference type="CDD" id="cd06433">
    <property type="entry name" value="GT_2_WfgS_like"/>
    <property type="match status" value="1"/>
</dbReference>
<feature type="domain" description="Glycosyltransferase 2-like" evidence="1">
    <location>
        <begin position="5"/>
        <end position="110"/>
    </location>
</feature>
<dbReference type="PANTHER" id="PTHR43685:SF2">
    <property type="entry name" value="GLYCOSYLTRANSFERASE 2-LIKE DOMAIN-CONTAINING PROTEIN"/>
    <property type="match status" value="1"/>
</dbReference>
<dbReference type="InterPro" id="IPR050834">
    <property type="entry name" value="Glycosyltransf_2"/>
</dbReference>
<dbReference type="PANTHER" id="PTHR43685">
    <property type="entry name" value="GLYCOSYLTRANSFERASE"/>
    <property type="match status" value="1"/>
</dbReference>
<dbReference type="SUPFAM" id="SSF53448">
    <property type="entry name" value="Nucleotide-diphospho-sugar transferases"/>
    <property type="match status" value="1"/>
</dbReference>
<sequence length="285" mass="32000">MTTISVIVAVYNGAATLQRCIDSFTRQTYPNKQLIVMDGGSSDATLQILTANASHLFYWESERDRGIYHAWNKGVARATGDWICFLGSDDYLWADDVLEKIASRLDQIPMEIKVAYGQAAIVTKSGGVLRMEGQPWEEAKKAFCHTMTIPHPGLMHRRSFFEEHGLFDESFRIVGDYDLLLRELKTGRAQFMDGVTTVGFQHGGVSNSPTAMRPMLRELARVRKTHHLHAAQIRRFSSVRLKMNVCSILVSIVGDRGFRWIADTGRRLTGRPAIWGEDAHAEGGK</sequence>
<dbReference type="FunCoup" id="A0A402CU84">
    <property type="interactions" value="76"/>
</dbReference>
<dbReference type="KEGG" id="ccot:CCAX7_009470"/>
<proteinExistence type="predicted"/>
<name>A0A402CU84_9BACT</name>
<evidence type="ECO:0000313" key="3">
    <source>
        <dbReference type="Proteomes" id="UP000287394"/>
    </source>
</evidence>
<dbReference type="RefSeq" id="WP_165864119.1">
    <property type="nucleotide sequence ID" value="NZ_AP025739.1"/>
</dbReference>
<accession>A0A402CU84</accession>
<dbReference type="EMBL" id="AP025739">
    <property type="protein sequence ID" value="BDI28896.1"/>
    <property type="molecule type" value="Genomic_DNA"/>
</dbReference>